<dbReference type="Proteomes" id="UP000199492">
    <property type="component" value="Unassembled WGS sequence"/>
</dbReference>
<dbReference type="EMBL" id="FNCZ01000001">
    <property type="protein sequence ID" value="SDH02420.1"/>
    <property type="molecule type" value="Genomic_DNA"/>
</dbReference>
<gene>
    <name evidence="3" type="ORF">SAMN04489796_1011196</name>
</gene>
<organism evidence="3 4">
    <name type="scientific">Winogradskyella thalassocola</name>
    <dbReference type="NCBI Taxonomy" id="262004"/>
    <lineage>
        <taxon>Bacteria</taxon>
        <taxon>Pseudomonadati</taxon>
        <taxon>Bacteroidota</taxon>
        <taxon>Flavobacteriia</taxon>
        <taxon>Flavobacteriales</taxon>
        <taxon>Flavobacteriaceae</taxon>
        <taxon>Winogradskyella</taxon>
    </lineage>
</organism>
<reference evidence="4" key="1">
    <citation type="submission" date="2016-10" db="EMBL/GenBank/DDBJ databases">
        <authorList>
            <person name="Varghese N."/>
            <person name="Submissions S."/>
        </authorList>
    </citation>
    <scope>NUCLEOTIDE SEQUENCE [LARGE SCALE GENOMIC DNA]</scope>
    <source>
        <strain evidence="4">DSM 15363</strain>
    </source>
</reference>
<dbReference type="InterPro" id="IPR028098">
    <property type="entry name" value="Glyco_trans_4-like_N"/>
</dbReference>
<dbReference type="Gene3D" id="3.40.50.2000">
    <property type="entry name" value="Glycogen Phosphorylase B"/>
    <property type="match status" value="2"/>
</dbReference>
<dbReference type="OrthoDB" id="9787111at2"/>
<proteinExistence type="predicted"/>
<dbReference type="RefSeq" id="WP_092466634.1">
    <property type="nucleotide sequence ID" value="NZ_FNCZ01000001.1"/>
</dbReference>
<keyword evidence="4" id="KW-1185">Reference proteome</keyword>
<name>A0A1G7Z2K2_9FLAO</name>
<sequence>MIKILLIDEFIHLPTKGAPLFVMEMKYLAENDFDLNTLGFDDDKQESHQNFNVIQNRKNRILLKKGKFLGDRIKQNEIKEIIERIKPDLIHCHLLTNNALNVYEAIPEGMPVVQTLHGPNFFCPTSWGCIKKDSSYCELGVGSKCYKNECVSRSVYVSYKMLDIKLKPLLSKKVTRFHCPSKQIELVANRLGYANTTHIMLGLRESFLENEITHGSYGTKQIIFVGKMTPVKGVDYLLKAFQLLLKEDNSVKLILAGTGDHSDAYIKLSEELGIAKNVEFKGFVVEKELKKLFSESDICVVPSIWAEQFGMVGPEAMASGVPVIGSDIGGIPEWLSTDYGWLVKPRDIEGLKVAMQLAISNPKDLKIKGKMAREIARELYTSKRYNESLEELFKSIIDNE</sequence>
<dbReference type="InterPro" id="IPR001296">
    <property type="entry name" value="Glyco_trans_1"/>
</dbReference>
<dbReference type="SUPFAM" id="SSF53756">
    <property type="entry name" value="UDP-Glycosyltransferase/glycogen phosphorylase"/>
    <property type="match status" value="1"/>
</dbReference>
<feature type="domain" description="Glycosyltransferase subfamily 4-like N-terminal" evidence="2">
    <location>
        <begin position="26"/>
        <end position="122"/>
    </location>
</feature>
<evidence type="ECO:0000313" key="3">
    <source>
        <dbReference type="EMBL" id="SDH02420.1"/>
    </source>
</evidence>
<protein>
    <submittedName>
        <fullName evidence="3">Glycosyltransferase involved in cell wall bisynthesis</fullName>
    </submittedName>
</protein>
<dbReference type="Pfam" id="PF00534">
    <property type="entry name" value="Glycos_transf_1"/>
    <property type="match status" value="1"/>
</dbReference>
<accession>A0A1G7Z2K2</accession>
<dbReference type="CDD" id="cd03801">
    <property type="entry name" value="GT4_PimA-like"/>
    <property type="match status" value="1"/>
</dbReference>
<dbReference type="PANTHER" id="PTHR12526:SF638">
    <property type="entry name" value="SPORE COAT PROTEIN SA"/>
    <property type="match status" value="1"/>
</dbReference>
<dbReference type="STRING" id="262004.SAMN04489796_1011196"/>
<dbReference type="GO" id="GO:0016757">
    <property type="term" value="F:glycosyltransferase activity"/>
    <property type="evidence" value="ECO:0007669"/>
    <property type="project" value="InterPro"/>
</dbReference>
<evidence type="ECO:0000313" key="4">
    <source>
        <dbReference type="Proteomes" id="UP000199492"/>
    </source>
</evidence>
<dbReference type="PANTHER" id="PTHR12526">
    <property type="entry name" value="GLYCOSYLTRANSFERASE"/>
    <property type="match status" value="1"/>
</dbReference>
<dbReference type="AlphaFoldDB" id="A0A1G7Z2K2"/>
<evidence type="ECO:0000259" key="2">
    <source>
        <dbReference type="Pfam" id="PF13477"/>
    </source>
</evidence>
<dbReference type="Pfam" id="PF13477">
    <property type="entry name" value="Glyco_trans_4_2"/>
    <property type="match status" value="1"/>
</dbReference>
<feature type="domain" description="Glycosyl transferase family 1" evidence="1">
    <location>
        <begin position="219"/>
        <end position="372"/>
    </location>
</feature>
<keyword evidence="3" id="KW-0808">Transferase</keyword>
<evidence type="ECO:0000259" key="1">
    <source>
        <dbReference type="Pfam" id="PF00534"/>
    </source>
</evidence>